<evidence type="ECO:0000256" key="1">
    <source>
        <dbReference type="SAM" id="SignalP"/>
    </source>
</evidence>
<evidence type="ECO:0008006" key="4">
    <source>
        <dbReference type="Google" id="ProtNLM"/>
    </source>
</evidence>
<dbReference type="RefSeq" id="WP_085488439.1">
    <property type="nucleotide sequence ID" value="NZ_FXAT01000011.1"/>
</dbReference>
<protein>
    <recommendedName>
        <fullName evidence="4">Lipoprotein</fullName>
    </recommendedName>
</protein>
<keyword evidence="3" id="KW-1185">Reference proteome</keyword>
<reference evidence="3" key="1">
    <citation type="submission" date="2017-04" db="EMBL/GenBank/DDBJ databases">
        <authorList>
            <person name="Varghese N."/>
            <person name="Submissions S."/>
        </authorList>
    </citation>
    <scope>NUCLEOTIDE SEQUENCE [LARGE SCALE GENOMIC DNA]</scope>
    <source>
        <strain evidence="3">LMG 29540</strain>
    </source>
</reference>
<evidence type="ECO:0000313" key="3">
    <source>
        <dbReference type="Proteomes" id="UP000193228"/>
    </source>
</evidence>
<organism evidence="2 3">
    <name type="scientific">Paraburkholderia susongensis</name>
    <dbReference type="NCBI Taxonomy" id="1515439"/>
    <lineage>
        <taxon>Bacteria</taxon>
        <taxon>Pseudomonadati</taxon>
        <taxon>Pseudomonadota</taxon>
        <taxon>Betaproteobacteria</taxon>
        <taxon>Burkholderiales</taxon>
        <taxon>Burkholderiaceae</taxon>
        <taxon>Paraburkholderia</taxon>
    </lineage>
</organism>
<dbReference type="EMBL" id="FXAT01000011">
    <property type="protein sequence ID" value="SMG58294.1"/>
    <property type="molecule type" value="Genomic_DNA"/>
</dbReference>
<accession>A0A1X7LXR7</accession>
<evidence type="ECO:0000313" key="2">
    <source>
        <dbReference type="EMBL" id="SMG58294.1"/>
    </source>
</evidence>
<gene>
    <name evidence="2" type="ORF">SAMN06265784_11110</name>
</gene>
<dbReference type="OrthoDB" id="8757135at2"/>
<dbReference type="Proteomes" id="UP000193228">
    <property type="component" value="Unassembled WGS sequence"/>
</dbReference>
<proteinExistence type="predicted"/>
<sequence>MRVSLWLFAALVFGPTSSIARAEPPLRLEDCPVAVEPAHAIPHLTFTDAKARHYSSVIRDATKEPVNFAGRYVLATWGCGAGCVMAAAIDTKTGRVISLPFTVSDWPADVTEPLSYLADSCLLIVRGSRNESAQHGTYYYAFDGKTFRLRTRASESRH</sequence>
<feature type="signal peptide" evidence="1">
    <location>
        <begin position="1"/>
        <end position="22"/>
    </location>
</feature>
<feature type="chain" id="PRO_5010878450" description="Lipoprotein" evidence="1">
    <location>
        <begin position="23"/>
        <end position="158"/>
    </location>
</feature>
<keyword evidence="1" id="KW-0732">Signal</keyword>
<name>A0A1X7LXR7_9BURK</name>
<dbReference type="AlphaFoldDB" id="A0A1X7LXR7"/>